<dbReference type="EMBL" id="PDUD01000010">
    <property type="protein sequence ID" value="PHN07344.1"/>
    <property type="molecule type" value="Genomic_DNA"/>
</dbReference>
<reference evidence="1 2" key="1">
    <citation type="submission" date="2017-10" db="EMBL/GenBank/DDBJ databases">
        <title>The draft genome sequence of Lewinella nigricans NBRC 102662.</title>
        <authorList>
            <person name="Wang K."/>
        </authorList>
    </citation>
    <scope>NUCLEOTIDE SEQUENCE [LARGE SCALE GENOMIC DNA]</scope>
    <source>
        <strain evidence="1 2">NBRC 102662</strain>
    </source>
</reference>
<accession>A0A2D0NFR9</accession>
<organism evidence="1 2">
    <name type="scientific">Flavilitoribacter nigricans (strain ATCC 23147 / DSM 23189 / NBRC 102662 / NCIMB 1420 / SS-2)</name>
    <name type="common">Lewinella nigricans</name>
    <dbReference type="NCBI Taxonomy" id="1122177"/>
    <lineage>
        <taxon>Bacteria</taxon>
        <taxon>Pseudomonadati</taxon>
        <taxon>Bacteroidota</taxon>
        <taxon>Saprospiria</taxon>
        <taxon>Saprospirales</taxon>
        <taxon>Lewinellaceae</taxon>
        <taxon>Flavilitoribacter</taxon>
    </lineage>
</organism>
<keyword evidence="2" id="KW-1185">Reference proteome</keyword>
<dbReference type="Proteomes" id="UP000223913">
    <property type="component" value="Unassembled WGS sequence"/>
</dbReference>
<evidence type="ECO:0000313" key="2">
    <source>
        <dbReference type="Proteomes" id="UP000223913"/>
    </source>
</evidence>
<name>A0A2D0NFR9_FLAN2</name>
<sequence length="1158" mass="131902">MPVAVWGQTDLWQNQRSRVLLPTSDTLLLDTFTIIPNSILIRDTLSKSRIDTSTYRTDGRFIYWKKRPITMIRIDYRVFPFDIGRPAQRLDTSRIANEEGILMLDYNPFEKDEPAIDFKGLQYNGSFARGISFGNSQDLVLNSRFNLQMAGEIGDGIEVAAAITDENIPLQAEGNTQQLREFDKVFIRLRKDNNQLIAGDYELQRPQGYFMNYFKKLQGATFSNRLDLTEEASLTSNASVAVARGQFTRNRIVAQEGNQGPYKLRGAQGERFIIVLAGTEKVWIDNELMQRGLEQDYIINYDRGELTFTHRRLITKDSRIVVEFEYSDREYVRSLYAINSNYQNKRASFYVNMFSQQDSRNATGDTPLSDADKLVLSQAGDDLGLALVSTIDTLDQTAATRATYELIDTSFRCGGVDSVFQYLRYETDPERGRYVARFTFVGAGNGAYELDPENIANEKVYRWVGYDTLSCQPAGSYEPIRQLTAPQQQRMLTAGGALQIKGGNLRAEVAYSQLDLNRFSNLDNANDRGVAVFSQLERSTPLGADSSKWQLYTDLSYEYKAATFQPLNPYRSPDFLRDWNLVDIQGQGTVEQADEHLGLAGIALQRRGLGELGYRLSTFLRDELYNGWRHRANLDLNTAGWQVNGLLDWVNTEESTKNTSLSRPRLNIRKTFEKLGGWSVGWQAEREKSERYGIASDTLQANSFFYDRHRLFLRSPQQDNFQLEMSYRDRQDYAPVIREFSRSSRAKEGNLNGTWNARNEVHQFTLTGNLSYRQLSIQDQELTDQDPAETFLGRFDINTNLWKGVLRTNTTYEIGSGQEPKVEFTYARVTPGSGTHIWLDSLYNNDGKIQFNEMEIAPFQDLADYVRISVITDDFIRTDNAGLNQSISIDPRRIWRSATGFRKFLGRFSTLSNLQINRKTRASDAVNAWNPLQLNVPDTALVALNANMRNTLFFNRANPDFSLQLGQSDNRNRIVQTTGYESRRLSEYFLQGRANFSTALSSEVKLSWGEKASDSEFFNNRDYTLAFRELEPEVTYLPSRNFRLIFNYKFRQDRNVLSGGGDEEAVQHNLGLEGTFRPGQSSYGLSFSYINVDFTGATNSPVGFAILNGLQRGENFLWNINLNRQLSKNIQLSLSYEGRKTGTAGVVHVGRAQVAATF</sequence>
<proteinExistence type="predicted"/>
<dbReference type="AlphaFoldDB" id="A0A2D0NFR9"/>
<evidence type="ECO:0000313" key="1">
    <source>
        <dbReference type="EMBL" id="PHN07344.1"/>
    </source>
</evidence>
<protein>
    <submittedName>
        <fullName evidence="1">Uncharacterized protein</fullName>
    </submittedName>
</protein>
<gene>
    <name evidence="1" type="ORF">CRP01_06855</name>
</gene>
<comment type="caution">
    <text evidence="1">The sequence shown here is derived from an EMBL/GenBank/DDBJ whole genome shotgun (WGS) entry which is preliminary data.</text>
</comment>